<evidence type="ECO:0008006" key="3">
    <source>
        <dbReference type="Google" id="ProtNLM"/>
    </source>
</evidence>
<name>A0A149TSY5_9PROT</name>
<dbReference type="OrthoDB" id="7263406at2"/>
<dbReference type="InterPro" id="IPR036388">
    <property type="entry name" value="WH-like_DNA-bd_sf"/>
</dbReference>
<comment type="caution">
    <text evidence="1">The sequence shown here is derived from an EMBL/GenBank/DDBJ whole genome shotgun (WGS) entry which is preliminary data.</text>
</comment>
<dbReference type="Proteomes" id="UP000075411">
    <property type="component" value="Unassembled WGS sequence"/>
</dbReference>
<dbReference type="Gene3D" id="1.10.10.10">
    <property type="entry name" value="Winged helix-like DNA-binding domain superfamily/Winged helix DNA-binding domain"/>
    <property type="match status" value="1"/>
</dbReference>
<dbReference type="PATRIC" id="fig|104102.12.peg.985"/>
<gene>
    <name evidence="1" type="ORF">AD947_10990</name>
</gene>
<organism evidence="1 2">
    <name type="scientific">Acetobacter tropicalis</name>
    <dbReference type="NCBI Taxonomy" id="104102"/>
    <lineage>
        <taxon>Bacteria</taxon>
        <taxon>Pseudomonadati</taxon>
        <taxon>Pseudomonadota</taxon>
        <taxon>Alphaproteobacteria</taxon>
        <taxon>Acetobacterales</taxon>
        <taxon>Acetobacteraceae</taxon>
        <taxon>Acetobacter</taxon>
    </lineage>
</organism>
<dbReference type="Pfam" id="PF13730">
    <property type="entry name" value="HTH_36"/>
    <property type="match status" value="1"/>
</dbReference>
<reference evidence="1 2" key="1">
    <citation type="submission" date="2015-06" db="EMBL/GenBank/DDBJ databases">
        <title>Improved classification and identification of acetic acid bacteria using matrix-assisted laser desorption/ionization time-of-flight mass spectrometry; Gluconobacter nephelii and Gluconobacter uchimurae are later heterotypic synonyms of Gluconobacter japonicus and Gluconobacter oxydans, respectively.</title>
        <authorList>
            <person name="Li L."/>
            <person name="Cleenwerck I."/>
            <person name="De Vuyst L."/>
            <person name="Vandamme P."/>
        </authorList>
    </citation>
    <scope>NUCLEOTIDE SEQUENCE [LARGE SCALE GENOMIC DNA]</scope>
    <source>
        <strain evidence="1 2">LMG 1663</strain>
    </source>
</reference>
<evidence type="ECO:0000313" key="1">
    <source>
        <dbReference type="EMBL" id="KXV56314.1"/>
    </source>
</evidence>
<dbReference type="AlphaFoldDB" id="A0A149TSY5"/>
<dbReference type="EMBL" id="LHZT01000126">
    <property type="protein sequence ID" value="KXV56314.1"/>
    <property type="molecule type" value="Genomic_DNA"/>
</dbReference>
<dbReference type="RefSeq" id="WP_061488432.1">
    <property type="nucleotide sequence ID" value="NZ_LHZT01000126.1"/>
</dbReference>
<accession>A0A149TSY5</accession>
<proteinExistence type="predicted"/>
<evidence type="ECO:0000313" key="2">
    <source>
        <dbReference type="Proteomes" id="UP000075411"/>
    </source>
</evidence>
<protein>
    <recommendedName>
        <fullName evidence="3">Helix-turn-helix domain-containing protein</fullName>
    </recommendedName>
</protein>
<sequence length="172" mass="19802">MSRHASVKAVFRKQVLSLYFDYQLKPSEKSVLMTLATFLGADGLYPSHDAIARACRYSVRTVIRALERAYELGLVERTYRRKLVGSRWVRTSNTYRLLIKTTDQVRAAGKHMARAVFRGVQVVSDRMAQKASRDIHIEEKRLLSGRRYPEPHGPSQLSPAEWIEIIKGWEII</sequence>